<evidence type="ECO:0000313" key="3">
    <source>
        <dbReference type="Proteomes" id="UP000297866"/>
    </source>
</evidence>
<dbReference type="RefSeq" id="WP_134491428.1">
    <property type="nucleotide sequence ID" value="NZ_SOEZ01000059.1"/>
</dbReference>
<accession>A0A4R8UEQ7</accession>
<reference evidence="2 3" key="1">
    <citation type="submission" date="2019-03" db="EMBL/GenBank/DDBJ databases">
        <title>Genomics of glacier-inhabiting Cryobacterium strains.</title>
        <authorList>
            <person name="Liu Q."/>
            <person name="Xin Y.-H."/>
        </authorList>
    </citation>
    <scope>NUCLEOTIDE SEQUENCE [LARGE SCALE GENOMIC DNA]</scope>
    <source>
        <strain evidence="2 3">Sr47</strain>
    </source>
</reference>
<name>A0A4R8UEQ7_9MICO</name>
<feature type="transmembrane region" description="Helical" evidence="1">
    <location>
        <begin position="97"/>
        <end position="121"/>
    </location>
</feature>
<protein>
    <submittedName>
        <fullName evidence="2">Uncharacterized protein</fullName>
    </submittedName>
</protein>
<comment type="caution">
    <text evidence="2">The sequence shown here is derived from an EMBL/GenBank/DDBJ whole genome shotgun (WGS) entry which is preliminary data.</text>
</comment>
<organism evidence="2 3">
    <name type="scientific">Cryobacterium tagatosivorans</name>
    <dbReference type="NCBI Taxonomy" id="1259199"/>
    <lineage>
        <taxon>Bacteria</taxon>
        <taxon>Bacillati</taxon>
        <taxon>Actinomycetota</taxon>
        <taxon>Actinomycetes</taxon>
        <taxon>Micrococcales</taxon>
        <taxon>Microbacteriaceae</taxon>
        <taxon>Cryobacterium</taxon>
    </lineage>
</organism>
<evidence type="ECO:0000313" key="2">
    <source>
        <dbReference type="EMBL" id="TFB48993.1"/>
    </source>
</evidence>
<proteinExistence type="predicted"/>
<dbReference type="AlphaFoldDB" id="A0A4R8UEQ7"/>
<keyword evidence="1" id="KW-0472">Membrane</keyword>
<dbReference type="OrthoDB" id="5116782at2"/>
<gene>
    <name evidence="2" type="ORF">E3O23_12290</name>
</gene>
<sequence length="122" mass="12883">MSEASESRSAAAQPAGRRTPQWVVVTIAVFFGLFYAYDAWEAVGNLVGLNLAAQGLDTQLSGGGWALLLAGILLPVLVYVLAFWLGRGRTAVARTVLFLVGLCLVAVLTLDIFTFGLGALLI</sequence>
<dbReference type="EMBL" id="SOEZ01000059">
    <property type="protein sequence ID" value="TFB48993.1"/>
    <property type="molecule type" value="Genomic_DNA"/>
</dbReference>
<keyword evidence="1" id="KW-0812">Transmembrane</keyword>
<dbReference type="Proteomes" id="UP000297866">
    <property type="component" value="Unassembled WGS sequence"/>
</dbReference>
<feature type="transmembrane region" description="Helical" evidence="1">
    <location>
        <begin position="21"/>
        <end position="37"/>
    </location>
</feature>
<evidence type="ECO:0000256" key="1">
    <source>
        <dbReference type="SAM" id="Phobius"/>
    </source>
</evidence>
<keyword evidence="1" id="KW-1133">Transmembrane helix</keyword>
<keyword evidence="3" id="KW-1185">Reference proteome</keyword>
<feature type="transmembrane region" description="Helical" evidence="1">
    <location>
        <begin position="65"/>
        <end position="85"/>
    </location>
</feature>